<comment type="caution">
    <text evidence="1">The sequence shown here is derived from an EMBL/GenBank/DDBJ whole genome shotgun (WGS) entry which is preliminary data.</text>
</comment>
<reference evidence="1 2" key="1">
    <citation type="journal article" date="2019" name="Commun. Biol.">
        <title>The bagworm genome reveals a unique fibroin gene that provides high tensile strength.</title>
        <authorList>
            <person name="Kono N."/>
            <person name="Nakamura H."/>
            <person name="Ohtoshi R."/>
            <person name="Tomita M."/>
            <person name="Numata K."/>
            <person name="Arakawa K."/>
        </authorList>
    </citation>
    <scope>NUCLEOTIDE SEQUENCE [LARGE SCALE GENOMIC DNA]</scope>
</reference>
<sequence length="72" mass="8154">MHSWMTDPRNQTPMGFIATRMDRGRKENATELFSSAALMYSFVGEIQAITECIRELNTMDGQMDAINSYSAN</sequence>
<feature type="non-terminal residue" evidence="1">
    <location>
        <position position="72"/>
    </location>
</feature>
<name>A0A4C1T9F7_EUMVA</name>
<protein>
    <submittedName>
        <fullName evidence="1">Uncharacterized protein</fullName>
    </submittedName>
</protein>
<dbReference type="AlphaFoldDB" id="A0A4C1T9F7"/>
<proteinExistence type="predicted"/>
<evidence type="ECO:0000313" key="2">
    <source>
        <dbReference type="Proteomes" id="UP000299102"/>
    </source>
</evidence>
<dbReference type="Proteomes" id="UP000299102">
    <property type="component" value="Unassembled WGS sequence"/>
</dbReference>
<organism evidence="1 2">
    <name type="scientific">Eumeta variegata</name>
    <name type="common">Bagworm moth</name>
    <name type="synonym">Eumeta japonica</name>
    <dbReference type="NCBI Taxonomy" id="151549"/>
    <lineage>
        <taxon>Eukaryota</taxon>
        <taxon>Metazoa</taxon>
        <taxon>Ecdysozoa</taxon>
        <taxon>Arthropoda</taxon>
        <taxon>Hexapoda</taxon>
        <taxon>Insecta</taxon>
        <taxon>Pterygota</taxon>
        <taxon>Neoptera</taxon>
        <taxon>Endopterygota</taxon>
        <taxon>Lepidoptera</taxon>
        <taxon>Glossata</taxon>
        <taxon>Ditrysia</taxon>
        <taxon>Tineoidea</taxon>
        <taxon>Psychidae</taxon>
        <taxon>Oiketicinae</taxon>
        <taxon>Eumeta</taxon>
    </lineage>
</organism>
<accession>A0A4C1T9F7</accession>
<dbReference type="EMBL" id="BGZK01004762">
    <property type="protein sequence ID" value="GBP10764.1"/>
    <property type="molecule type" value="Genomic_DNA"/>
</dbReference>
<keyword evidence="2" id="KW-1185">Reference proteome</keyword>
<gene>
    <name evidence="1" type="ORF">EVAR_73664_1</name>
</gene>
<evidence type="ECO:0000313" key="1">
    <source>
        <dbReference type="EMBL" id="GBP10764.1"/>
    </source>
</evidence>